<reference evidence="1 2" key="1">
    <citation type="journal article" date="2021" name="Int. J. Syst. Evol. Microbiol.">
        <title>Reticulibacter mediterranei gen. nov., sp. nov., within the new family Reticulibacteraceae fam. nov., and Ktedonospora formicarum gen. nov., sp. nov., Ktedonobacter robiniae sp. nov., Dictyobacter formicarum sp. nov. and Dictyobacter arantiisoli sp. nov., belonging to the class Ktedonobacteria.</title>
        <authorList>
            <person name="Yabe S."/>
            <person name="Zheng Y."/>
            <person name="Wang C.M."/>
            <person name="Sakai Y."/>
            <person name="Abe K."/>
            <person name="Yokota A."/>
            <person name="Donadio S."/>
            <person name="Cavaletti L."/>
            <person name="Monciardini P."/>
        </authorList>
    </citation>
    <scope>NUCLEOTIDE SEQUENCE [LARGE SCALE GENOMIC DNA]</scope>
    <source>
        <strain evidence="1 2">SOSP1-9</strain>
    </source>
</reference>
<dbReference type="SUPFAM" id="SSF53254">
    <property type="entry name" value="Phosphoglycerate mutase-like"/>
    <property type="match status" value="1"/>
</dbReference>
<evidence type="ECO:0000313" key="2">
    <source>
        <dbReference type="Proteomes" id="UP000635565"/>
    </source>
</evidence>
<dbReference type="EMBL" id="BNJJ01000008">
    <property type="protein sequence ID" value="GHO85288.1"/>
    <property type="molecule type" value="Genomic_DNA"/>
</dbReference>
<proteinExistence type="predicted"/>
<organism evidence="1 2">
    <name type="scientific">Dictyobacter formicarum</name>
    <dbReference type="NCBI Taxonomy" id="2778368"/>
    <lineage>
        <taxon>Bacteria</taxon>
        <taxon>Bacillati</taxon>
        <taxon>Chloroflexota</taxon>
        <taxon>Ktedonobacteria</taxon>
        <taxon>Ktedonobacterales</taxon>
        <taxon>Dictyobacteraceae</taxon>
        <taxon>Dictyobacter</taxon>
    </lineage>
</organism>
<sequence length="238" mass="26870">MTTNLYLIRHGEALSAIQGTIGNSELSPLGIVQAEHLRDRLAATHEIEADVLMASTLHRARQTAQIIAPALDLPLLLDEEIEEMRPGGTDGMSVEEYRTTFGRADFKQYPLTQPAPGGENWGEFQLRVGIALERIIRTYEDKTIVLVCHGGIIDSSFIYFFQLSSLAVPQAGFRTRNTSITHWQKRGPERRWRLIRYNDALHLHDIGTPARIPWDQIRAIPASDEERPGDQVPTEEHQ</sequence>
<dbReference type="PANTHER" id="PTHR48100:SF59">
    <property type="entry name" value="ADENOSYLCOBALAMIN_ALPHA-RIBAZOLE PHOSPHATASE"/>
    <property type="match status" value="1"/>
</dbReference>
<dbReference type="Gene3D" id="3.40.50.1240">
    <property type="entry name" value="Phosphoglycerate mutase-like"/>
    <property type="match status" value="1"/>
</dbReference>
<dbReference type="InterPro" id="IPR029033">
    <property type="entry name" value="His_PPase_superfam"/>
</dbReference>
<dbReference type="Proteomes" id="UP000635565">
    <property type="component" value="Unassembled WGS sequence"/>
</dbReference>
<evidence type="ECO:0000313" key="1">
    <source>
        <dbReference type="EMBL" id="GHO85288.1"/>
    </source>
</evidence>
<dbReference type="CDD" id="cd07067">
    <property type="entry name" value="HP_PGM_like"/>
    <property type="match status" value="1"/>
</dbReference>
<dbReference type="RefSeq" id="WP_201362945.1">
    <property type="nucleotide sequence ID" value="NZ_BNJJ01000008.1"/>
</dbReference>
<dbReference type="SMART" id="SM00855">
    <property type="entry name" value="PGAM"/>
    <property type="match status" value="1"/>
</dbReference>
<protein>
    <submittedName>
        <fullName evidence="1">Phosphoglycerate mutase</fullName>
    </submittedName>
</protein>
<dbReference type="InterPro" id="IPR013078">
    <property type="entry name" value="His_Pase_superF_clade-1"/>
</dbReference>
<comment type="caution">
    <text evidence="1">The sequence shown here is derived from an EMBL/GenBank/DDBJ whole genome shotgun (WGS) entry which is preliminary data.</text>
</comment>
<name>A0ABQ3VHK3_9CHLR</name>
<gene>
    <name evidence="1" type="ORF">KSZ_32940</name>
</gene>
<dbReference type="PANTHER" id="PTHR48100">
    <property type="entry name" value="BROAD-SPECIFICITY PHOSPHATASE YOR283W-RELATED"/>
    <property type="match status" value="1"/>
</dbReference>
<accession>A0ABQ3VHK3</accession>
<dbReference type="InterPro" id="IPR050275">
    <property type="entry name" value="PGM_Phosphatase"/>
</dbReference>
<keyword evidence="2" id="KW-1185">Reference proteome</keyword>
<dbReference type="Pfam" id="PF00300">
    <property type="entry name" value="His_Phos_1"/>
    <property type="match status" value="1"/>
</dbReference>